<dbReference type="InterPro" id="IPR013830">
    <property type="entry name" value="SGNH_hydro"/>
</dbReference>
<reference evidence="3 4" key="1">
    <citation type="submission" date="2020-07" db="EMBL/GenBank/DDBJ databases">
        <authorList>
            <person name="Feng H."/>
        </authorList>
    </citation>
    <scope>NUCLEOTIDE SEQUENCE [LARGE SCALE GENOMIC DNA]</scope>
    <source>
        <strain evidence="4">s-10</strain>
    </source>
</reference>
<evidence type="ECO:0000259" key="2">
    <source>
        <dbReference type="Pfam" id="PF13472"/>
    </source>
</evidence>
<evidence type="ECO:0000313" key="4">
    <source>
        <dbReference type="Proteomes" id="UP000535491"/>
    </source>
</evidence>
<comment type="caution">
    <text evidence="3">The sequence shown here is derived from an EMBL/GenBank/DDBJ whole genome shotgun (WGS) entry which is preliminary data.</text>
</comment>
<organism evidence="3 4">
    <name type="scientific">Paenactinomyces guangxiensis</name>
    <dbReference type="NCBI Taxonomy" id="1490290"/>
    <lineage>
        <taxon>Bacteria</taxon>
        <taxon>Bacillati</taxon>
        <taxon>Bacillota</taxon>
        <taxon>Bacilli</taxon>
        <taxon>Bacillales</taxon>
        <taxon>Thermoactinomycetaceae</taxon>
        <taxon>Paenactinomyces</taxon>
    </lineage>
</organism>
<dbReference type="Gene3D" id="3.40.50.1110">
    <property type="entry name" value="SGNH hydrolase"/>
    <property type="match status" value="1"/>
</dbReference>
<feature type="chain" id="PRO_5038460754" description="SGNH hydrolase-type esterase domain-containing protein" evidence="1">
    <location>
        <begin position="20"/>
        <end position="264"/>
    </location>
</feature>
<sequence>MTRYIICLFGILLCSPAFIPVDEWFSHPDTTPAKKQISIIDQLKQIEKKKGKIEVLVLGDSVALGQGSTKNNKGYDWYIKHFMEKRHFNIQYRNRAISGQRSTGLLHQLQTKRSLKKEVEQADLIFVTIGGNNLLQPLLKSDSLWDVLKQLPAIQAQYEDNMRIILKIVHSRNSKAVVVLTSLYNPLRPTSPHYDKAAWVMRNWNDRLKDVASHYDQAVVVDLEKFLSSHYLADPIHPNDQGYRWIGTQCILALQTEKIPLKKQ</sequence>
<dbReference type="InterPro" id="IPR036514">
    <property type="entry name" value="SGNH_hydro_sf"/>
</dbReference>
<dbReference type="AlphaFoldDB" id="A0A7W1WSB6"/>
<dbReference type="EMBL" id="JACEIQ010000011">
    <property type="protein sequence ID" value="MBA4494936.1"/>
    <property type="molecule type" value="Genomic_DNA"/>
</dbReference>
<dbReference type="RefSeq" id="WP_181752180.1">
    <property type="nucleotide sequence ID" value="NZ_JACEIQ010000011.1"/>
</dbReference>
<evidence type="ECO:0000313" key="3">
    <source>
        <dbReference type="EMBL" id="MBA4494936.1"/>
    </source>
</evidence>
<gene>
    <name evidence="3" type="ORF">H1191_11520</name>
</gene>
<dbReference type="InterPro" id="IPR051532">
    <property type="entry name" value="Ester_Hydrolysis_Enzymes"/>
</dbReference>
<keyword evidence="4" id="KW-1185">Reference proteome</keyword>
<keyword evidence="1" id="KW-0732">Signal</keyword>
<name>A0A7W1WSB6_9BACL</name>
<dbReference type="Proteomes" id="UP000535491">
    <property type="component" value="Unassembled WGS sequence"/>
</dbReference>
<dbReference type="PANTHER" id="PTHR30383:SF26">
    <property type="entry name" value="SGNH HYDROLASE-TYPE ESTERASE DOMAIN-CONTAINING PROTEIN"/>
    <property type="match status" value="1"/>
</dbReference>
<accession>A0A7W1WSB6</accession>
<dbReference type="SUPFAM" id="SSF52266">
    <property type="entry name" value="SGNH hydrolase"/>
    <property type="match status" value="1"/>
</dbReference>
<feature type="signal peptide" evidence="1">
    <location>
        <begin position="1"/>
        <end position="19"/>
    </location>
</feature>
<feature type="domain" description="SGNH hydrolase-type esterase" evidence="2">
    <location>
        <begin position="57"/>
        <end position="244"/>
    </location>
</feature>
<protein>
    <recommendedName>
        <fullName evidence="2">SGNH hydrolase-type esterase domain-containing protein</fullName>
    </recommendedName>
</protein>
<dbReference type="GO" id="GO:0004622">
    <property type="term" value="F:phosphatidylcholine lysophospholipase activity"/>
    <property type="evidence" value="ECO:0007669"/>
    <property type="project" value="TreeGrafter"/>
</dbReference>
<dbReference type="Pfam" id="PF13472">
    <property type="entry name" value="Lipase_GDSL_2"/>
    <property type="match status" value="1"/>
</dbReference>
<proteinExistence type="predicted"/>
<evidence type="ECO:0000256" key="1">
    <source>
        <dbReference type="SAM" id="SignalP"/>
    </source>
</evidence>
<dbReference type="PANTHER" id="PTHR30383">
    <property type="entry name" value="THIOESTERASE 1/PROTEASE 1/LYSOPHOSPHOLIPASE L1"/>
    <property type="match status" value="1"/>
</dbReference>